<dbReference type="AlphaFoldDB" id="A0A8C5S229"/>
<reference evidence="2" key="2">
    <citation type="submission" date="2025-09" db="UniProtKB">
        <authorList>
            <consortium name="Ensembl"/>
        </authorList>
    </citation>
    <scope>IDENTIFICATION</scope>
</reference>
<keyword evidence="3" id="KW-1185">Reference proteome</keyword>
<dbReference type="GeneTree" id="ENSGT00950000183019"/>
<evidence type="ECO:0000256" key="1">
    <source>
        <dbReference type="SAM" id="MobiDB-lite"/>
    </source>
</evidence>
<dbReference type="Proteomes" id="UP000694406">
    <property type="component" value="Unplaced"/>
</dbReference>
<sequence>MGSFPASRKSLEPRKPPFALPKAQGKHLKPREEDSYNSGSPSKGIFSKGFQNRPSSPSSAPVKSKHSPGSPKTVFPFPYQESPPRSPRRMSFSGIFRSSSKDSSSSGSNPSTSPGGIKFFSRSRKMNLPSPSDFACQKSAGKVANEWL</sequence>
<feature type="compositionally biased region" description="Low complexity" evidence="1">
    <location>
        <begin position="89"/>
        <end position="116"/>
    </location>
</feature>
<protein>
    <submittedName>
        <fullName evidence="2">Uncharacterized protein</fullName>
    </submittedName>
</protein>
<name>A0A8C5S229_LATLA</name>
<organism evidence="2 3">
    <name type="scientific">Laticauda laticaudata</name>
    <name type="common">Blue-ringed sea krait</name>
    <name type="synonym">Blue-lipped sea krait</name>
    <dbReference type="NCBI Taxonomy" id="8630"/>
    <lineage>
        <taxon>Eukaryota</taxon>
        <taxon>Metazoa</taxon>
        <taxon>Chordata</taxon>
        <taxon>Craniata</taxon>
        <taxon>Vertebrata</taxon>
        <taxon>Euteleostomi</taxon>
        <taxon>Lepidosauria</taxon>
        <taxon>Squamata</taxon>
        <taxon>Bifurcata</taxon>
        <taxon>Unidentata</taxon>
        <taxon>Episquamata</taxon>
        <taxon>Toxicofera</taxon>
        <taxon>Serpentes</taxon>
        <taxon>Colubroidea</taxon>
        <taxon>Elapidae</taxon>
        <taxon>Laticaudinae</taxon>
        <taxon>Laticauda</taxon>
    </lineage>
</organism>
<feature type="region of interest" description="Disordered" evidence="1">
    <location>
        <begin position="1"/>
        <end position="148"/>
    </location>
</feature>
<accession>A0A8C5S229</accession>
<evidence type="ECO:0000313" key="2">
    <source>
        <dbReference type="Ensembl" id="ENSLLTP00000011483.1"/>
    </source>
</evidence>
<dbReference type="Ensembl" id="ENSLLTT00000011938.1">
    <property type="protein sequence ID" value="ENSLLTP00000011483.1"/>
    <property type="gene ID" value="ENSLLTG00000008825.1"/>
</dbReference>
<proteinExistence type="predicted"/>
<evidence type="ECO:0000313" key="3">
    <source>
        <dbReference type="Proteomes" id="UP000694406"/>
    </source>
</evidence>
<reference evidence="2" key="1">
    <citation type="submission" date="2025-08" db="UniProtKB">
        <authorList>
            <consortium name="Ensembl"/>
        </authorList>
    </citation>
    <scope>IDENTIFICATION</scope>
</reference>